<proteinExistence type="predicted"/>
<accession>A0ABS8EIL1</accession>
<evidence type="ECO:0000256" key="5">
    <source>
        <dbReference type="SAM" id="SignalP"/>
    </source>
</evidence>
<organism evidence="7 8">
    <name type="scientific">Winogradskyella immobilis</name>
    <dbReference type="NCBI Taxonomy" id="2816852"/>
    <lineage>
        <taxon>Bacteria</taxon>
        <taxon>Pseudomonadati</taxon>
        <taxon>Bacteroidota</taxon>
        <taxon>Flavobacteriia</taxon>
        <taxon>Flavobacteriales</taxon>
        <taxon>Flavobacteriaceae</taxon>
        <taxon>Winogradskyella</taxon>
    </lineage>
</organism>
<dbReference type="Pfam" id="PF07676">
    <property type="entry name" value="PD40"/>
    <property type="match status" value="2"/>
</dbReference>
<evidence type="ECO:0000256" key="3">
    <source>
        <dbReference type="ARBA" id="ARBA00023237"/>
    </source>
</evidence>
<reference evidence="8" key="2">
    <citation type="submission" date="2023-07" db="EMBL/GenBank/DDBJ databases">
        <title>Genome of Winogradskyella sp. E313.</title>
        <authorList>
            <person name="Zhou Y."/>
        </authorList>
    </citation>
    <scope>NUCLEOTIDE SEQUENCE [LARGE SCALE GENOMIC DNA]</scope>
    <source>
        <strain evidence="8">E313</strain>
    </source>
</reference>
<reference evidence="8" key="1">
    <citation type="submission" date="2021-03" db="EMBL/GenBank/DDBJ databases">
        <title>Genome of Cognatishimia sp. F0-27.</title>
        <authorList>
            <person name="Ping X."/>
        </authorList>
    </citation>
    <scope>NUCLEOTIDE SEQUENCE [LARGE SCALE GENOMIC DNA]</scope>
    <source>
        <strain evidence="8">E313</strain>
    </source>
</reference>
<keyword evidence="3" id="KW-0998">Cell outer membrane</keyword>
<dbReference type="SUPFAM" id="SSF49478">
    <property type="entry name" value="Cna protein B-type domain"/>
    <property type="match status" value="1"/>
</dbReference>
<comment type="caution">
    <text evidence="7">The sequence shown here is derived from an EMBL/GenBank/DDBJ whole genome shotgun (WGS) entry which is preliminary data.</text>
</comment>
<dbReference type="InterPro" id="IPR006665">
    <property type="entry name" value="OmpA-like"/>
</dbReference>
<dbReference type="SUPFAM" id="SSF48452">
    <property type="entry name" value="TPR-like"/>
    <property type="match status" value="1"/>
</dbReference>
<dbReference type="InterPro" id="IPR050330">
    <property type="entry name" value="Bact_OuterMem_StrucFunc"/>
</dbReference>
<keyword evidence="2 4" id="KW-0472">Membrane</keyword>
<dbReference type="Pfam" id="PF00691">
    <property type="entry name" value="OmpA"/>
    <property type="match status" value="1"/>
</dbReference>
<evidence type="ECO:0000313" key="8">
    <source>
        <dbReference type="Proteomes" id="UP000778797"/>
    </source>
</evidence>
<dbReference type="Gene3D" id="2.120.10.30">
    <property type="entry name" value="TolB, C-terminal domain"/>
    <property type="match status" value="1"/>
</dbReference>
<gene>
    <name evidence="7" type="ORF">J1C55_00215</name>
</gene>
<dbReference type="InterPro" id="IPR006664">
    <property type="entry name" value="OMP_bac"/>
</dbReference>
<dbReference type="Proteomes" id="UP000778797">
    <property type="component" value="Unassembled WGS sequence"/>
</dbReference>
<dbReference type="Gene3D" id="1.25.40.10">
    <property type="entry name" value="Tetratricopeptide repeat domain"/>
    <property type="match status" value="1"/>
</dbReference>
<evidence type="ECO:0000313" key="7">
    <source>
        <dbReference type="EMBL" id="MCC1482998.1"/>
    </source>
</evidence>
<dbReference type="PANTHER" id="PTHR30329:SF21">
    <property type="entry name" value="LIPOPROTEIN YIAD-RELATED"/>
    <property type="match status" value="1"/>
</dbReference>
<dbReference type="CDD" id="cd07185">
    <property type="entry name" value="OmpA_C-like"/>
    <property type="match status" value="1"/>
</dbReference>
<evidence type="ECO:0000256" key="2">
    <source>
        <dbReference type="ARBA" id="ARBA00023136"/>
    </source>
</evidence>
<feature type="domain" description="OmpA-like" evidence="6">
    <location>
        <begin position="512"/>
        <end position="632"/>
    </location>
</feature>
<dbReference type="EMBL" id="JAFMPT010000001">
    <property type="protein sequence ID" value="MCC1482998.1"/>
    <property type="molecule type" value="Genomic_DNA"/>
</dbReference>
<dbReference type="PROSITE" id="PS51123">
    <property type="entry name" value="OMPA_2"/>
    <property type="match status" value="1"/>
</dbReference>
<dbReference type="InterPro" id="IPR013783">
    <property type="entry name" value="Ig-like_fold"/>
</dbReference>
<comment type="subcellular location">
    <subcellularLocation>
        <location evidence="1">Cell outer membrane</location>
    </subcellularLocation>
</comment>
<dbReference type="Gene3D" id="3.30.1330.60">
    <property type="entry name" value="OmpA-like domain"/>
    <property type="match status" value="1"/>
</dbReference>
<feature type="signal peptide" evidence="5">
    <location>
        <begin position="1"/>
        <end position="20"/>
    </location>
</feature>
<dbReference type="InterPro" id="IPR011042">
    <property type="entry name" value="6-blade_b-propeller_TolB-like"/>
</dbReference>
<evidence type="ECO:0000256" key="1">
    <source>
        <dbReference type="ARBA" id="ARBA00004442"/>
    </source>
</evidence>
<evidence type="ECO:0000256" key="4">
    <source>
        <dbReference type="PROSITE-ProRule" id="PRU00473"/>
    </source>
</evidence>
<protein>
    <submittedName>
        <fullName evidence="7">OmpA family protein</fullName>
    </submittedName>
</protein>
<dbReference type="InterPro" id="IPR011659">
    <property type="entry name" value="WD40"/>
</dbReference>
<dbReference type="InterPro" id="IPR011990">
    <property type="entry name" value="TPR-like_helical_dom_sf"/>
</dbReference>
<feature type="chain" id="PRO_5045797346" evidence="5">
    <location>
        <begin position="21"/>
        <end position="632"/>
    </location>
</feature>
<dbReference type="PANTHER" id="PTHR30329">
    <property type="entry name" value="STATOR ELEMENT OF FLAGELLAR MOTOR COMPLEX"/>
    <property type="match status" value="1"/>
</dbReference>
<dbReference type="PRINTS" id="PR01021">
    <property type="entry name" value="OMPADOMAIN"/>
</dbReference>
<dbReference type="SUPFAM" id="SSF103088">
    <property type="entry name" value="OmpA-like"/>
    <property type="match status" value="1"/>
</dbReference>
<evidence type="ECO:0000259" key="6">
    <source>
        <dbReference type="PROSITE" id="PS51123"/>
    </source>
</evidence>
<sequence length="632" mass="71899">MKTYIHLFACMLFVFNFSTAQTEKLKRADKFFEMKAYVKAAELYEAKEPNQKVLQNLGDSYYYNSNMQNAIKTYRELILTYKDSIDIEYYFRYAQALKGVKNYKLADEYLSQYFNKRINTQSFIDANKKATPHTFKINELNDGSTSNDFGLTFFGDNQVAFASTRNTENPAFAWNDQPYLDLYSATINSSGKLENITPFSDAINTDSHESNPVLSADGKTMYFNRTNTSKSKSKTDEEERIAHIKIYKAELVGDQWANIEALPFTSNKYSTEHPSLSKDGKTLYFASDMPGGLGGFDIYKVAINDDGTYGEPENLGSNINTKHREQFPYVSDKDVLYYSSNGHYIGYGGLDVYRSNNVNGVYDAPVNLGDGINSNLDDFAFVIDEKNDKGYFSSNRAGNDRLYTYDREENILTKYLVDGVVQDKNSKAILPGAKVILLDDSGNIIQEQTVDDNAKYLFKLEPNKKYIVRGTLKAYIPQDVEFSTDSQGKISHNIYLSLESFADAEERVNKDKEGVVKVELDKIYFDFDKSKIREDAAKTLDVLVDLMKKYPSMSIEVSAHTDVRGRDQYNLDLSKKRAASTLEYLVSRGIERSRLTSEGYGETKPLNHCDKPGICSKADYEVNRRCEFKVIN</sequence>
<dbReference type="SUPFAM" id="SSF82171">
    <property type="entry name" value="DPP6 N-terminal domain-like"/>
    <property type="match status" value="1"/>
</dbReference>
<keyword evidence="8" id="KW-1185">Reference proteome</keyword>
<dbReference type="Gene3D" id="2.60.40.10">
    <property type="entry name" value="Immunoglobulins"/>
    <property type="match status" value="1"/>
</dbReference>
<keyword evidence="5" id="KW-0732">Signal</keyword>
<dbReference type="InterPro" id="IPR036737">
    <property type="entry name" value="OmpA-like_sf"/>
</dbReference>
<name>A0ABS8EIL1_9FLAO</name>